<evidence type="ECO:0000256" key="1">
    <source>
        <dbReference type="SAM" id="SignalP"/>
    </source>
</evidence>
<accession>A0AAD7E8P2</accession>
<proteinExistence type="predicted"/>
<dbReference type="EMBL" id="JARIHO010000116">
    <property type="protein sequence ID" value="KAJ7302408.1"/>
    <property type="molecule type" value="Genomic_DNA"/>
</dbReference>
<dbReference type="Proteomes" id="UP001218218">
    <property type="component" value="Unassembled WGS sequence"/>
</dbReference>
<gene>
    <name evidence="2" type="ORF">DFH08DRAFT_977829</name>
</gene>
<protein>
    <submittedName>
        <fullName evidence="2">Uncharacterized protein</fullName>
    </submittedName>
</protein>
<reference evidence="2" key="1">
    <citation type="submission" date="2023-03" db="EMBL/GenBank/DDBJ databases">
        <title>Massive genome expansion in bonnet fungi (Mycena s.s.) driven by repeated elements and novel gene families across ecological guilds.</title>
        <authorList>
            <consortium name="Lawrence Berkeley National Laboratory"/>
            <person name="Harder C.B."/>
            <person name="Miyauchi S."/>
            <person name="Viragh M."/>
            <person name="Kuo A."/>
            <person name="Thoen E."/>
            <person name="Andreopoulos B."/>
            <person name="Lu D."/>
            <person name="Skrede I."/>
            <person name="Drula E."/>
            <person name="Henrissat B."/>
            <person name="Morin E."/>
            <person name="Kohler A."/>
            <person name="Barry K."/>
            <person name="LaButti K."/>
            <person name="Morin E."/>
            <person name="Salamov A."/>
            <person name="Lipzen A."/>
            <person name="Mereny Z."/>
            <person name="Hegedus B."/>
            <person name="Baldrian P."/>
            <person name="Stursova M."/>
            <person name="Weitz H."/>
            <person name="Taylor A."/>
            <person name="Grigoriev I.V."/>
            <person name="Nagy L.G."/>
            <person name="Martin F."/>
            <person name="Kauserud H."/>
        </authorList>
    </citation>
    <scope>NUCLEOTIDE SEQUENCE</scope>
    <source>
        <strain evidence="2">CBHHK002</strain>
    </source>
</reference>
<keyword evidence="3" id="KW-1185">Reference proteome</keyword>
<comment type="caution">
    <text evidence="2">The sequence shown here is derived from an EMBL/GenBank/DDBJ whole genome shotgun (WGS) entry which is preliminary data.</text>
</comment>
<evidence type="ECO:0000313" key="3">
    <source>
        <dbReference type="Proteomes" id="UP001218218"/>
    </source>
</evidence>
<keyword evidence="1" id="KW-0732">Signal</keyword>
<evidence type="ECO:0000313" key="2">
    <source>
        <dbReference type="EMBL" id="KAJ7302408.1"/>
    </source>
</evidence>
<feature type="signal peptide" evidence="1">
    <location>
        <begin position="1"/>
        <end position="16"/>
    </location>
</feature>
<dbReference type="PROSITE" id="PS51257">
    <property type="entry name" value="PROKAR_LIPOPROTEIN"/>
    <property type="match status" value="1"/>
</dbReference>
<sequence>MKFLIVLLSATAAALATQVTPTVSSYSTSGCSGTPLATWSGVANLAVCQATPGAVSLDITVGTETNCEIDVFATSTCDGINGNFTIISVVNGCYTSPAGFSSVRILCILTG</sequence>
<organism evidence="2 3">
    <name type="scientific">Mycena albidolilacea</name>
    <dbReference type="NCBI Taxonomy" id="1033008"/>
    <lineage>
        <taxon>Eukaryota</taxon>
        <taxon>Fungi</taxon>
        <taxon>Dikarya</taxon>
        <taxon>Basidiomycota</taxon>
        <taxon>Agaricomycotina</taxon>
        <taxon>Agaricomycetes</taxon>
        <taxon>Agaricomycetidae</taxon>
        <taxon>Agaricales</taxon>
        <taxon>Marasmiineae</taxon>
        <taxon>Mycenaceae</taxon>
        <taxon>Mycena</taxon>
    </lineage>
</organism>
<name>A0AAD7E8P2_9AGAR</name>
<feature type="chain" id="PRO_5041970803" evidence="1">
    <location>
        <begin position="17"/>
        <end position="111"/>
    </location>
</feature>
<dbReference type="AlphaFoldDB" id="A0AAD7E8P2"/>